<name>A0A5E4D0F4_MARMO</name>
<evidence type="ECO:0000313" key="3">
    <source>
        <dbReference type="EMBL" id="VTJ86741.1"/>
    </source>
</evidence>
<evidence type="ECO:0000256" key="1">
    <source>
        <dbReference type="SAM" id="MobiDB-lite"/>
    </source>
</evidence>
<keyword evidence="4" id="KW-1185">Reference proteome</keyword>
<dbReference type="Proteomes" id="UP000662637">
    <property type="component" value="Unassembled WGS sequence"/>
</dbReference>
<proteinExistence type="predicted"/>
<dbReference type="EMBL" id="WJEC01000016">
    <property type="protein sequence ID" value="KAF7487039.1"/>
    <property type="molecule type" value="Genomic_DNA"/>
</dbReference>
<dbReference type="AlphaFoldDB" id="A0A5E4D0F4"/>
<dbReference type="Proteomes" id="UP000335636">
    <property type="component" value="Unassembled WGS sequence"/>
</dbReference>
<protein>
    <submittedName>
        <fullName evidence="3">Uncharacterized protein</fullName>
    </submittedName>
</protein>
<evidence type="ECO:0000313" key="4">
    <source>
        <dbReference type="Proteomes" id="UP000335636"/>
    </source>
</evidence>
<organism evidence="3 4">
    <name type="scientific">Marmota monax</name>
    <name type="common">Woodchuck</name>
    <dbReference type="NCBI Taxonomy" id="9995"/>
    <lineage>
        <taxon>Eukaryota</taxon>
        <taxon>Metazoa</taxon>
        <taxon>Chordata</taxon>
        <taxon>Craniata</taxon>
        <taxon>Vertebrata</taxon>
        <taxon>Euteleostomi</taxon>
        <taxon>Mammalia</taxon>
        <taxon>Eutheria</taxon>
        <taxon>Euarchontoglires</taxon>
        <taxon>Glires</taxon>
        <taxon>Rodentia</taxon>
        <taxon>Sciuromorpha</taxon>
        <taxon>Sciuridae</taxon>
        <taxon>Xerinae</taxon>
        <taxon>Marmotini</taxon>
        <taxon>Marmota</taxon>
    </lineage>
</organism>
<evidence type="ECO:0000313" key="2">
    <source>
        <dbReference type="EMBL" id="KAF7487039.1"/>
    </source>
</evidence>
<reference evidence="2" key="2">
    <citation type="submission" date="2020-08" db="EMBL/GenBank/DDBJ databases">
        <authorList>
            <person name="Shumante A."/>
            <person name="Zimin A.V."/>
            <person name="Puiu D."/>
            <person name="Salzberg S.L."/>
        </authorList>
    </citation>
    <scope>NUCLEOTIDE SEQUENCE</scope>
    <source>
        <strain evidence="2">WC2-LM</strain>
        <tissue evidence="2">Liver</tissue>
    </source>
</reference>
<sequence length="79" mass="8742">MRTSGELGKGSKKPKAGSARVHQQRAWQGVQETMSEPVERVGTCRRSDEASRKPRAGSVQGQRHRVRQGGNEFGQEKPL</sequence>
<gene>
    <name evidence="2" type="ORF">GHT09_000519</name>
    <name evidence="3" type="ORF">MONAX_5E030508</name>
</gene>
<feature type="region of interest" description="Disordered" evidence="1">
    <location>
        <begin position="1"/>
        <end position="79"/>
    </location>
</feature>
<accession>A0A5E4D0F4</accession>
<dbReference type="EMBL" id="CABDUW010002424">
    <property type="protein sequence ID" value="VTJ86741.1"/>
    <property type="molecule type" value="Genomic_DNA"/>
</dbReference>
<reference evidence="3 4" key="1">
    <citation type="submission" date="2019-04" db="EMBL/GenBank/DDBJ databases">
        <authorList>
            <person name="Alioto T."/>
            <person name="Alioto T."/>
        </authorList>
    </citation>
    <scope>NUCLEOTIDE SEQUENCE [LARGE SCALE GENOMIC DNA]</scope>
</reference>